<proteinExistence type="predicted"/>
<dbReference type="Proteomes" id="UP000637757">
    <property type="component" value="Unassembled WGS sequence"/>
</dbReference>
<protein>
    <submittedName>
        <fullName evidence="1">Uncharacterized protein</fullName>
    </submittedName>
</protein>
<sequence length="127" mass="14950">MLCFKNTEKKTNYISYLEKNNSFTIFPGQKIPFYPKDKFKINLKVNAIKGSLSLVIIEYSEKEKIQTTFLEANKEQVFQVLPETRKVRIAFRISGNSEIEIEQLNIERILNFFHPMSLVKTKNTLRI</sequence>
<accession>A0A931AZI9</accession>
<dbReference type="AlphaFoldDB" id="A0A931AZI9"/>
<organism evidence="1 2">
    <name type="scientific">Enterococcus lacertideformus</name>
    <dbReference type="NCBI Taxonomy" id="2771493"/>
    <lineage>
        <taxon>Bacteria</taxon>
        <taxon>Bacillati</taxon>
        <taxon>Bacillota</taxon>
        <taxon>Bacilli</taxon>
        <taxon>Lactobacillales</taxon>
        <taxon>Enterococcaceae</taxon>
        <taxon>Enterococcus</taxon>
    </lineage>
</organism>
<evidence type="ECO:0000313" key="1">
    <source>
        <dbReference type="EMBL" id="MBF8808483.1"/>
    </source>
</evidence>
<comment type="caution">
    <text evidence="1">The sequence shown here is derived from an EMBL/GenBank/DDBJ whole genome shotgun (WGS) entry which is preliminary data.</text>
</comment>
<evidence type="ECO:0000313" key="2">
    <source>
        <dbReference type="Proteomes" id="UP000637757"/>
    </source>
</evidence>
<keyword evidence="2" id="KW-1185">Reference proteome</keyword>
<name>A0A931AZI9_9ENTE</name>
<reference evidence="1" key="1">
    <citation type="submission" date="2020-09" db="EMBL/GenBank/DDBJ databases">
        <title>Genomic insights into the novelty and pathogenicity of a unique biofilm-forming Enterococcus sp. bacteria (Enterococcus lacertideformus) identified in reptiles.</title>
        <authorList>
            <person name="Agius J.E."/>
            <person name="Phalen D.N."/>
            <person name="Rose K."/>
            <person name="Eden J.-S."/>
        </authorList>
    </citation>
    <scope>NUCLEOTIDE SEQUENCE</scope>
    <source>
        <strain evidence="1">PHRS 0518</strain>
    </source>
</reference>
<dbReference type="EMBL" id="JADAKE010000020">
    <property type="protein sequence ID" value="MBF8808483.1"/>
    <property type="molecule type" value="Genomic_DNA"/>
</dbReference>
<gene>
    <name evidence="1" type="ORF">IC227_09600</name>
</gene>